<proteinExistence type="inferred from homology"/>
<feature type="transmembrane region" description="Helical" evidence="3">
    <location>
        <begin position="148"/>
        <end position="181"/>
    </location>
</feature>
<feature type="transmembrane region" description="Helical" evidence="3">
    <location>
        <begin position="90"/>
        <end position="109"/>
    </location>
</feature>
<evidence type="ECO:0000256" key="3">
    <source>
        <dbReference type="SAM" id="Phobius"/>
    </source>
</evidence>
<evidence type="ECO:0000313" key="6">
    <source>
        <dbReference type="Proteomes" id="UP000670947"/>
    </source>
</evidence>
<keyword evidence="3" id="KW-0812">Transmembrane</keyword>
<feature type="transmembrane region" description="Helical" evidence="3">
    <location>
        <begin position="64"/>
        <end position="83"/>
    </location>
</feature>
<dbReference type="PANTHER" id="PTHR30487:SF0">
    <property type="entry name" value="PREPILIN LEADER PEPTIDASE_N-METHYLTRANSFERASE-RELATED"/>
    <property type="match status" value="1"/>
</dbReference>
<keyword evidence="6" id="KW-1185">Reference proteome</keyword>
<reference evidence="5 6" key="1">
    <citation type="submission" date="2021-03" db="EMBL/GenBank/DDBJ databases">
        <title>Paenibacillus artemisicola MWE-103 whole genome sequence.</title>
        <authorList>
            <person name="Ham Y.J."/>
        </authorList>
    </citation>
    <scope>NUCLEOTIDE SEQUENCE [LARGE SCALE GENOMIC DNA]</scope>
    <source>
        <strain evidence="5 6">MWE-103</strain>
    </source>
</reference>
<keyword evidence="3" id="KW-1133">Transmembrane helix</keyword>
<feature type="transmembrane region" description="Helical" evidence="3">
    <location>
        <begin position="6"/>
        <end position="27"/>
    </location>
</feature>
<evidence type="ECO:0000256" key="1">
    <source>
        <dbReference type="ARBA" id="ARBA00005801"/>
    </source>
</evidence>
<feature type="transmembrane region" description="Helical" evidence="3">
    <location>
        <begin position="39"/>
        <end position="58"/>
    </location>
</feature>
<dbReference type="Gene3D" id="1.20.120.1220">
    <property type="match status" value="1"/>
</dbReference>
<dbReference type="Proteomes" id="UP000670947">
    <property type="component" value="Unassembled WGS sequence"/>
</dbReference>
<dbReference type="InterPro" id="IPR000045">
    <property type="entry name" value="Prepilin_IV_endopep_pep"/>
</dbReference>
<dbReference type="RefSeq" id="WP_208848648.1">
    <property type="nucleotide sequence ID" value="NZ_JAGGDJ010000012.1"/>
</dbReference>
<protein>
    <submittedName>
        <fullName evidence="5">Prepilin peptidase</fullName>
    </submittedName>
</protein>
<evidence type="ECO:0000259" key="4">
    <source>
        <dbReference type="Pfam" id="PF01478"/>
    </source>
</evidence>
<comment type="similarity">
    <text evidence="1 2">Belongs to the peptidase A24 family.</text>
</comment>
<dbReference type="PRINTS" id="PR00864">
    <property type="entry name" value="PREPILNPTASE"/>
</dbReference>
<evidence type="ECO:0000313" key="5">
    <source>
        <dbReference type="EMBL" id="MBO7745823.1"/>
    </source>
</evidence>
<evidence type="ECO:0000256" key="2">
    <source>
        <dbReference type="RuleBase" id="RU003793"/>
    </source>
</evidence>
<comment type="caution">
    <text evidence="5">The sequence shown here is derived from an EMBL/GenBank/DDBJ whole genome shotgun (WGS) entry which is preliminary data.</text>
</comment>
<dbReference type="InterPro" id="IPR014032">
    <property type="entry name" value="Peptidase_A24A_bac"/>
</dbReference>
<feature type="transmembrane region" description="Helical" evidence="3">
    <location>
        <begin position="193"/>
        <end position="214"/>
    </location>
</feature>
<feature type="domain" description="Prepilin type IV endopeptidase peptidase" evidence="4">
    <location>
        <begin position="70"/>
        <end position="176"/>
    </location>
</feature>
<sequence length="220" mass="24036">MNHLFISLPAAAAFGFWIGGYINHISVRFAEKPSSPPPYSLMIRFMLAVCLCLCVCSIHSFAEWFIAIPFAIVLVGICFIDLFHKVIPDIVTLPGILVAMILRLCIHPLPLLNYVLAALVGAGVFYLIALFIQLTSKRDSIGGGDIKMLAMTGIVLGLKLSILSVLLFSFAGFIAGLFLLVTKKHSQEFVVPFGPFIAVASLVSYLWGSSFLNWSVHSML</sequence>
<dbReference type="EMBL" id="JAGGDJ010000012">
    <property type="protein sequence ID" value="MBO7745823.1"/>
    <property type="molecule type" value="Genomic_DNA"/>
</dbReference>
<dbReference type="PANTHER" id="PTHR30487">
    <property type="entry name" value="TYPE 4 PREPILIN-LIKE PROTEINS LEADER PEPTIDE-PROCESSING ENZYME"/>
    <property type="match status" value="1"/>
</dbReference>
<dbReference type="Pfam" id="PF01478">
    <property type="entry name" value="Peptidase_A24"/>
    <property type="match status" value="1"/>
</dbReference>
<dbReference type="InterPro" id="IPR050882">
    <property type="entry name" value="Prepilin_peptidase/N-MTase"/>
</dbReference>
<gene>
    <name evidence="5" type="ORF">I8J29_16565</name>
</gene>
<feature type="transmembrane region" description="Helical" evidence="3">
    <location>
        <begin position="115"/>
        <end position="136"/>
    </location>
</feature>
<organism evidence="5 6">
    <name type="scientific">Paenibacillus artemisiicola</name>
    <dbReference type="NCBI Taxonomy" id="1172618"/>
    <lineage>
        <taxon>Bacteria</taxon>
        <taxon>Bacillati</taxon>
        <taxon>Bacillota</taxon>
        <taxon>Bacilli</taxon>
        <taxon>Bacillales</taxon>
        <taxon>Paenibacillaceae</taxon>
        <taxon>Paenibacillus</taxon>
    </lineage>
</organism>
<keyword evidence="3" id="KW-0472">Membrane</keyword>
<accession>A0ABS3WBZ1</accession>
<name>A0ABS3WBZ1_9BACL</name>